<dbReference type="Proteomes" id="UP000019760">
    <property type="component" value="Unassembled WGS sequence"/>
</dbReference>
<reference evidence="5 6" key="2">
    <citation type="journal article" date="2014" name="FEMS Microbiol. Lett.">
        <title>Draft genomic DNA sequence of the facultatively methylotrophic bacterium Acidomonas methanolica type strain MB58.</title>
        <authorList>
            <person name="Higashiura N."/>
            <person name="Hadano H."/>
            <person name="Hirakawa H."/>
            <person name="Matsutani M."/>
            <person name="Takabe S."/>
            <person name="Matsushita K."/>
            <person name="Azuma Y."/>
        </authorList>
    </citation>
    <scope>NUCLEOTIDE SEQUENCE [LARGE SCALE GENOMIC DNA]</scope>
    <source>
        <strain evidence="5 6">MB58</strain>
    </source>
</reference>
<evidence type="ECO:0000256" key="2">
    <source>
        <dbReference type="ARBA" id="ARBA00023136"/>
    </source>
</evidence>
<dbReference type="InterPro" id="IPR037873">
    <property type="entry name" value="BamE-like"/>
</dbReference>
<evidence type="ECO:0000256" key="3">
    <source>
        <dbReference type="ARBA" id="ARBA00023237"/>
    </source>
</evidence>
<dbReference type="GO" id="GO:0043165">
    <property type="term" value="P:Gram-negative-bacterium-type cell outer membrane assembly"/>
    <property type="evidence" value="ECO:0007669"/>
    <property type="project" value="TreeGrafter"/>
</dbReference>
<proteinExistence type="predicted"/>
<evidence type="ECO:0000256" key="1">
    <source>
        <dbReference type="ARBA" id="ARBA00022729"/>
    </source>
</evidence>
<evidence type="ECO:0000313" key="5">
    <source>
        <dbReference type="EMBL" id="GAJ28799.1"/>
    </source>
</evidence>
<keyword evidence="6" id="KW-1185">Reference proteome</keyword>
<name>A0A023D411_ACIMT</name>
<comment type="caution">
    <text evidence="5">The sequence shown here is derived from an EMBL/GenBank/DDBJ whole genome shotgun (WGS) entry which is preliminary data.</text>
</comment>
<keyword evidence="1" id="KW-0732">Signal</keyword>
<dbReference type="GO" id="GO:0051205">
    <property type="term" value="P:protein insertion into membrane"/>
    <property type="evidence" value="ECO:0007669"/>
    <property type="project" value="TreeGrafter"/>
</dbReference>
<organism evidence="5 6">
    <name type="scientific">Acidomonas methanolica NBRC 104435</name>
    <dbReference type="NCBI Taxonomy" id="1231351"/>
    <lineage>
        <taxon>Bacteria</taxon>
        <taxon>Pseudomonadati</taxon>
        <taxon>Pseudomonadota</taxon>
        <taxon>Alphaproteobacteria</taxon>
        <taxon>Acetobacterales</taxon>
        <taxon>Acetobacteraceae</taxon>
        <taxon>Acidomonas</taxon>
    </lineage>
</organism>
<keyword evidence="2" id="KW-0472">Membrane</keyword>
<dbReference type="Gene3D" id="3.30.1450.10">
    <property type="match status" value="1"/>
</dbReference>
<keyword evidence="5" id="KW-0449">Lipoprotein</keyword>
<dbReference type="PANTHER" id="PTHR37482:SF1">
    <property type="entry name" value="OUTER MEMBRANE PROTEIN ASSEMBLY FACTOR BAME"/>
    <property type="match status" value="1"/>
</dbReference>
<dbReference type="GO" id="GO:1990063">
    <property type="term" value="C:Bam protein complex"/>
    <property type="evidence" value="ECO:0007669"/>
    <property type="project" value="TreeGrafter"/>
</dbReference>
<gene>
    <name evidence="5" type="ORF">Amme_038_048</name>
</gene>
<evidence type="ECO:0000313" key="6">
    <source>
        <dbReference type="Proteomes" id="UP000019760"/>
    </source>
</evidence>
<dbReference type="AlphaFoldDB" id="A0A023D411"/>
<dbReference type="Pfam" id="PF04355">
    <property type="entry name" value="BamE"/>
    <property type="match status" value="1"/>
</dbReference>
<sequence>MQSSTSSLRDVNRDRARAMRFSAVARHKPLRRLAALALLPALLGGCAIFRPIPISRGSLIEKSDYVQLKPGTSTRSDVLDLLGSPTAKSTFNDNTWIYISLVTAPTPLGFPHIEKQQVVVLAFDNGGVLRHLETLHKKDAIDVGMVSQTTPTPGSHNNLLQQLLGNVGRYNPMANMGSTFAGSQGPLGGSIGTGNGGQGNSLP</sequence>
<dbReference type="InterPro" id="IPR007450">
    <property type="entry name" value="BamE_dom"/>
</dbReference>
<protein>
    <submittedName>
        <fullName evidence="5">Lipoprotein SmpA/OmlA</fullName>
    </submittedName>
</protein>
<dbReference type="InterPro" id="IPR026592">
    <property type="entry name" value="BamE"/>
</dbReference>
<feature type="domain" description="Outer membrane protein assembly factor BamE" evidence="4">
    <location>
        <begin position="57"/>
        <end position="131"/>
    </location>
</feature>
<dbReference type="EMBL" id="BAND01000038">
    <property type="protein sequence ID" value="GAJ28799.1"/>
    <property type="molecule type" value="Genomic_DNA"/>
</dbReference>
<dbReference type="GO" id="GO:0030674">
    <property type="term" value="F:protein-macromolecule adaptor activity"/>
    <property type="evidence" value="ECO:0007669"/>
    <property type="project" value="TreeGrafter"/>
</dbReference>
<accession>A0A023D411</accession>
<keyword evidence="3" id="KW-0998">Cell outer membrane</keyword>
<evidence type="ECO:0000259" key="4">
    <source>
        <dbReference type="Pfam" id="PF04355"/>
    </source>
</evidence>
<dbReference type="PANTHER" id="PTHR37482">
    <property type="entry name" value="OUTER MEMBRANE PROTEIN ASSEMBLY FACTOR BAME"/>
    <property type="match status" value="1"/>
</dbReference>
<reference evidence="6" key="1">
    <citation type="journal article" date="2014" name="FEMS Microbiol. Lett.">
        <title>Draft Genomic DNA Sequence of the Facultatively Methylotrophic Bacterium Acidomonas methanolica type strain MB58.</title>
        <authorList>
            <person name="Higashiura N."/>
            <person name="Hadano H."/>
            <person name="Hirakawa H."/>
            <person name="Matsutani M."/>
            <person name="Takabe S."/>
            <person name="Matsushita K."/>
            <person name="Azuma Y."/>
        </authorList>
    </citation>
    <scope>NUCLEOTIDE SEQUENCE [LARGE SCALE GENOMIC DNA]</scope>
    <source>
        <strain evidence="6">MB58</strain>
    </source>
</reference>